<evidence type="ECO:0000313" key="2">
    <source>
        <dbReference type="Proteomes" id="UP000295590"/>
    </source>
</evidence>
<dbReference type="Gene3D" id="2.60.120.200">
    <property type="match status" value="1"/>
</dbReference>
<dbReference type="KEGG" id="vg:55012389"/>
<protein>
    <recommendedName>
        <fullName evidence="3">LamG-like jellyroll fold domain-containing protein</fullName>
    </recommendedName>
</protein>
<organism evidence="1 2">
    <name type="scientific">Synechococcus phage S-B28</name>
    <dbReference type="NCBI Taxonomy" id="2545435"/>
    <lineage>
        <taxon>Viruses</taxon>
        <taxon>Duplodnaviria</taxon>
        <taxon>Heunggongvirae</taxon>
        <taxon>Uroviricota</taxon>
        <taxon>Caudoviricetes</taxon>
        <taxon>Autographivirales</taxon>
        <taxon>Sechaudvirinae</taxon>
        <taxon>Qadamvirus</taxon>
        <taxon>Qadamvirus SB28</taxon>
    </lineage>
</organism>
<dbReference type="Proteomes" id="UP000295590">
    <property type="component" value="Segment"/>
</dbReference>
<dbReference type="SUPFAM" id="SSF49899">
    <property type="entry name" value="Concanavalin A-like lectins/glucanases"/>
    <property type="match status" value="1"/>
</dbReference>
<dbReference type="EMBL" id="MK016662">
    <property type="protein sequence ID" value="QBP05805.1"/>
    <property type="molecule type" value="Genomic_DNA"/>
</dbReference>
<name>A0A482IG71_9CAUD</name>
<dbReference type="RefSeq" id="YP_009820942.1">
    <property type="nucleotide sequence ID" value="NC_048171.1"/>
</dbReference>
<accession>A0A482IG71</accession>
<proteinExistence type="predicted"/>
<evidence type="ECO:0008006" key="3">
    <source>
        <dbReference type="Google" id="ProtNLM"/>
    </source>
</evidence>
<dbReference type="Pfam" id="PF13385">
    <property type="entry name" value="Laminin_G_3"/>
    <property type="match status" value="1"/>
</dbReference>
<dbReference type="InterPro" id="IPR013320">
    <property type="entry name" value="ConA-like_dom_sf"/>
</dbReference>
<evidence type="ECO:0000313" key="1">
    <source>
        <dbReference type="EMBL" id="QBP05805.1"/>
    </source>
</evidence>
<reference evidence="1 2" key="1">
    <citation type="submission" date="2018-10" db="EMBL/GenBank/DDBJ databases">
        <title>Isolation and Genetic Analysis of a Novel Cyanophage S-LB68 from the Huang Bohai.</title>
        <authorList>
            <person name="Liu X."/>
        </authorList>
    </citation>
    <scope>NUCLEOTIDE SEQUENCE [LARGE SCALE GENOMIC DNA]</scope>
</reference>
<keyword evidence="2" id="KW-1185">Reference proteome</keyword>
<sequence>MSLQKMSVGTTGLIPASDAYASNLIVAHSGAIEHGYSNVASLINTSGSNFPKFVPRASNQPLFSSTAKFYNTALELSSRSPGVTGWFGFENPNIPAFGTNNFCLETWVYIPTFTGLTQASLWFMTNGVDNTGFQCFLTGDSFGDPAARRGVYFVGGAGAELNYAGACLSPNTWHHIAVVRNGSASNSLKIYVDGVDNTDFRNATGNPNWTYSSTLYLAAPASETGWDAMKLQDYRIYQGTPKYTSNFTPPGAMFF</sequence>
<dbReference type="GeneID" id="55012389"/>